<dbReference type="Proteomes" id="UP001597368">
    <property type="component" value="Unassembled WGS sequence"/>
</dbReference>
<dbReference type="EMBL" id="JBHUFV010000003">
    <property type="protein sequence ID" value="MFD1930025.1"/>
    <property type="molecule type" value="Genomic_DNA"/>
</dbReference>
<sequence length="244" mass="25340">MDEVTLLAQAVPDVPPPSAETVARARARIAAREAPAQRPRVRPHWGWTAGAAVATTAVVTAVVMMVSNLAGVPESASPPGPPPAFQQAPRVHKGLDRLAAVRMPRSATKASLRFRPTSTKIAIVIFCEKPGSIFFSSEGGSSAGGICGPDGAPSMLADKAHEPGWLGREHEITFWVFPPDAPVVRGRSSCPARGSCDGKEVLSTPGAADRLVGKLGKRPGAWSVAAYDVPAAHALHDTAGPEEG</sequence>
<protein>
    <submittedName>
        <fullName evidence="1">Uncharacterized protein</fullName>
    </submittedName>
</protein>
<dbReference type="RefSeq" id="WP_379568050.1">
    <property type="nucleotide sequence ID" value="NZ_JBHUFV010000003.1"/>
</dbReference>
<gene>
    <name evidence="1" type="ORF">ACFSKW_00900</name>
</gene>
<comment type="caution">
    <text evidence="1">The sequence shown here is derived from an EMBL/GenBank/DDBJ whole genome shotgun (WGS) entry which is preliminary data.</text>
</comment>
<organism evidence="1 2">
    <name type="scientific">Nonomuraea mangrovi</name>
    <dbReference type="NCBI Taxonomy" id="2316207"/>
    <lineage>
        <taxon>Bacteria</taxon>
        <taxon>Bacillati</taxon>
        <taxon>Actinomycetota</taxon>
        <taxon>Actinomycetes</taxon>
        <taxon>Streptosporangiales</taxon>
        <taxon>Streptosporangiaceae</taxon>
        <taxon>Nonomuraea</taxon>
    </lineage>
</organism>
<evidence type="ECO:0000313" key="1">
    <source>
        <dbReference type="EMBL" id="MFD1930025.1"/>
    </source>
</evidence>
<reference evidence="2" key="1">
    <citation type="journal article" date="2019" name="Int. J. Syst. Evol. Microbiol.">
        <title>The Global Catalogue of Microorganisms (GCM) 10K type strain sequencing project: providing services to taxonomists for standard genome sequencing and annotation.</title>
        <authorList>
            <consortium name="The Broad Institute Genomics Platform"/>
            <consortium name="The Broad Institute Genome Sequencing Center for Infectious Disease"/>
            <person name="Wu L."/>
            <person name="Ma J."/>
        </authorList>
    </citation>
    <scope>NUCLEOTIDE SEQUENCE [LARGE SCALE GENOMIC DNA]</scope>
    <source>
        <strain evidence="2">ICMP 6774ER</strain>
    </source>
</reference>
<name>A0ABW4SMH8_9ACTN</name>
<keyword evidence="2" id="KW-1185">Reference proteome</keyword>
<accession>A0ABW4SMH8</accession>
<proteinExistence type="predicted"/>
<evidence type="ECO:0000313" key="2">
    <source>
        <dbReference type="Proteomes" id="UP001597368"/>
    </source>
</evidence>